<dbReference type="EMBL" id="CP109135">
    <property type="protein sequence ID" value="WSD14384.1"/>
    <property type="molecule type" value="Genomic_DNA"/>
</dbReference>
<evidence type="ECO:0000256" key="1">
    <source>
        <dbReference type="SAM" id="MobiDB-lite"/>
    </source>
</evidence>
<feature type="compositionally biased region" description="Basic and acidic residues" evidence="1">
    <location>
        <begin position="183"/>
        <end position="194"/>
    </location>
</feature>
<protein>
    <submittedName>
        <fullName evidence="2">Uncharacterized protein</fullName>
    </submittedName>
</protein>
<accession>A0ABZ1H758</accession>
<evidence type="ECO:0000313" key="2">
    <source>
        <dbReference type="EMBL" id="WSD14384.1"/>
    </source>
</evidence>
<gene>
    <name evidence="2" type="ORF">OHB35_14645</name>
</gene>
<evidence type="ECO:0000313" key="3">
    <source>
        <dbReference type="Proteomes" id="UP001340816"/>
    </source>
</evidence>
<sequence length="227" mass="23572">MSRKLPLAEGESARTACARGLLRMGVEEKTGELLPAAALAERVGWAADLVSGMAAALLAGHWNTADVDVLAAGEDAGGRPLPSNAWMALRRLGWTVGPAEGIRVNDRIVRIAQETAGRTLRAAKWRADLTAGVLATWPADPATDSTPRAQATQGTLPRRTLGSGGPASGGTRSHGPKTVAPRGRPEPGRGDDQHTSPAAMGDAGRGFPPARSRHPSTVGRPHTGHYV</sequence>
<dbReference type="RefSeq" id="WP_326759028.1">
    <property type="nucleotide sequence ID" value="NZ_CP109135.1"/>
</dbReference>
<name>A0ABZ1H758_STRPH</name>
<reference evidence="2 3" key="1">
    <citation type="submission" date="2022-10" db="EMBL/GenBank/DDBJ databases">
        <title>The complete genomes of actinobacterial strains from the NBC collection.</title>
        <authorList>
            <person name="Joergensen T.S."/>
            <person name="Alvarez Arevalo M."/>
            <person name="Sterndorff E.B."/>
            <person name="Faurdal D."/>
            <person name="Vuksanovic O."/>
            <person name="Mourched A.-S."/>
            <person name="Charusanti P."/>
            <person name="Shaw S."/>
            <person name="Blin K."/>
            <person name="Weber T."/>
        </authorList>
    </citation>
    <scope>NUCLEOTIDE SEQUENCE [LARGE SCALE GENOMIC DNA]</scope>
    <source>
        <strain evidence="2 3">NBC 01752</strain>
    </source>
</reference>
<feature type="compositionally biased region" description="Polar residues" evidence="1">
    <location>
        <begin position="143"/>
        <end position="155"/>
    </location>
</feature>
<keyword evidence="3" id="KW-1185">Reference proteome</keyword>
<organism evidence="2 3">
    <name type="scientific">Streptomyces phaeochromogenes</name>
    <dbReference type="NCBI Taxonomy" id="1923"/>
    <lineage>
        <taxon>Bacteria</taxon>
        <taxon>Bacillati</taxon>
        <taxon>Actinomycetota</taxon>
        <taxon>Actinomycetes</taxon>
        <taxon>Kitasatosporales</taxon>
        <taxon>Streptomycetaceae</taxon>
        <taxon>Streptomyces</taxon>
        <taxon>Streptomyces phaeochromogenes group</taxon>
    </lineage>
</organism>
<feature type="region of interest" description="Disordered" evidence="1">
    <location>
        <begin position="137"/>
        <end position="227"/>
    </location>
</feature>
<dbReference type="Proteomes" id="UP001340816">
    <property type="component" value="Chromosome"/>
</dbReference>
<proteinExistence type="predicted"/>